<keyword evidence="4" id="KW-1185">Reference proteome</keyword>
<dbReference type="RefSeq" id="WP_153401888.1">
    <property type="nucleotide sequence ID" value="NZ_ML762425.1"/>
</dbReference>
<organism evidence="3 4">
    <name type="scientific">Gracilibacillus oryzae</name>
    <dbReference type="NCBI Taxonomy" id="1672701"/>
    <lineage>
        <taxon>Bacteria</taxon>
        <taxon>Bacillati</taxon>
        <taxon>Bacillota</taxon>
        <taxon>Bacilli</taxon>
        <taxon>Bacillales</taxon>
        <taxon>Bacillaceae</taxon>
        <taxon>Gracilibacillus</taxon>
    </lineage>
</organism>
<protein>
    <submittedName>
        <fullName evidence="3">Pilus assembly protein PilZ</fullName>
    </submittedName>
</protein>
<proteinExistence type="predicted"/>
<gene>
    <name evidence="3" type="ORF">F9U64_04950</name>
</gene>
<evidence type="ECO:0000259" key="2">
    <source>
        <dbReference type="Pfam" id="PF12945"/>
    </source>
</evidence>
<feature type="domain" description="Type III secretion system flagellar brake protein YcgR PilZN" evidence="2">
    <location>
        <begin position="3"/>
        <end position="91"/>
    </location>
</feature>
<name>A0A7C8GUR4_9BACI</name>
<dbReference type="AlphaFoldDB" id="A0A7C8GUR4"/>
<dbReference type="Pfam" id="PF12945">
    <property type="entry name" value="PilZNR"/>
    <property type="match status" value="1"/>
</dbReference>
<accession>A0A7C8GUR4</accession>
<dbReference type="InterPro" id="IPR009875">
    <property type="entry name" value="PilZ_domain"/>
</dbReference>
<evidence type="ECO:0000313" key="3">
    <source>
        <dbReference type="EMBL" id="KAB8138501.1"/>
    </source>
</evidence>
<dbReference type="Pfam" id="PF07238">
    <property type="entry name" value="PilZ"/>
    <property type="match status" value="1"/>
</dbReference>
<dbReference type="Proteomes" id="UP000480246">
    <property type="component" value="Unassembled WGS sequence"/>
</dbReference>
<reference evidence="3 4" key="1">
    <citation type="submission" date="2019-10" db="EMBL/GenBank/DDBJ databases">
        <title>Gracilibacillus sp. nov. isolated from rice seeds.</title>
        <authorList>
            <person name="He S."/>
        </authorList>
    </citation>
    <scope>NUCLEOTIDE SEQUENCE [LARGE SCALE GENOMIC DNA]</scope>
    <source>
        <strain evidence="3 4">TD8</strain>
    </source>
</reference>
<comment type="caution">
    <text evidence="3">The sequence shown here is derived from an EMBL/GenBank/DDBJ whole genome shotgun (WGS) entry which is preliminary data.</text>
</comment>
<feature type="domain" description="PilZ" evidence="1">
    <location>
        <begin position="100"/>
        <end position="206"/>
    </location>
</feature>
<evidence type="ECO:0000313" key="4">
    <source>
        <dbReference type="Proteomes" id="UP000480246"/>
    </source>
</evidence>
<dbReference type="InterPro" id="IPR009926">
    <property type="entry name" value="T3SS_YcgR_PilZN"/>
</dbReference>
<evidence type="ECO:0000259" key="1">
    <source>
        <dbReference type="Pfam" id="PF07238"/>
    </source>
</evidence>
<dbReference type="OrthoDB" id="1951449at2"/>
<dbReference type="Gene3D" id="2.40.10.220">
    <property type="entry name" value="predicted glycosyltransferase like domains"/>
    <property type="match status" value="1"/>
</dbReference>
<dbReference type="EMBL" id="WEID01000017">
    <property type="protein sequence ID" value="KAB8138501.1"/>
    <property type="molecule type" value="Genomic_DNA"/>
</dbReference>
<sequence length="218" mass="25133">MIKIGTFLQLEEVNSNSDQDITVTYRCRVIETTQDKIIIDLPINELTDKTTFLTEGMVLKVSYIQNNSVFVFQSKVTGRRLDHVPGIILTFDKKSVKKIQRREFVRVDSMLDISLRSPLEQFPPITTVTKDISGGGLSVYLDPSQKLNENDVLDMMLVMPIDNTIEYLHIEGKVVRFIEIETKGVLSVKFTDISIQHQQKIVRFCYLNQLKMKRKEMS</sequence>
<dbReference type="GO" id="GO:0035438">
    <property type="term" value="F:cyclic-di-GMP binding"/>
    <property type="evidence" value="ECO:0007669"/>
    <property type="project" value="InterPro"/>
</dbReference>
<dbReference type="SUPFAM" id="SSF141371">
    <property type="entry name" value="PilZ domain-like"/>
    <property type="match status" value="1"/>
</dbReference>